<dbReference type="Pfam" id="PF13041">
    <property type="entry name" value="PPR_2"/>
    <property type="match status" value="3"/>
</dbReference>
<feature type="region of interest" description="Disordered" evidence="13">
    <location>
        <begin position="433"/>
        <end position="468"/>
    </location>
</feature>
<evidence type="ECO:0000256" key="7">
    <source>
        <dbReference type="ARBA" id="ARBA00022777"/>
    </source>
</evidence>
<dbReference type="Gene3D" id="3.30.310.80">
    <property type="entry name" value="Kinase associated domain 1, KA1"/>
    <property type="match status" value="1"/>
</dbReference>
<evidence type="ECO:0000256" key="8">
    <source>
        <dbReference type="ARBA" id="ARBA00022840"/>
    </source>
</evidence>
<proteinExistence type="inferred from homology"/>
<dbReference type="PANTHER" id="PTHR47926:SF480">
    <property type="entry name" value="TETRATRICOPEPTIDE REPEAT-LIKE SUPERFAMILY PROTEIN ISOFORM 1"/>
    <property type="match status" value="1"/>
</dbReference>
<keyword evidence="7" id="KW-0418">Kinase</keyword>
<dbReference type="GeneID" id="115746244"/>
<keyword evidence="8 12" id="KW-0067">ATP-binding</keyword>
<evidence type="ECO:0000259" key="14">
    <source>
        <dbReference type="PROSITE" id="PS50011"/>
    </source>
</evidence>
<dbReference type="RefSeq" id="XP_030537806.2">
    <property type="nucleotide sequence ID" value="XM_030681946.2"/>
</dbReference>
<protein>
    <submittedName>
        <fullName evidence="17">Pentatricopeptide repeat-containing protein At4g14850-like</fullName>
    </submittedName>
</protein>
<evidence type="ECO:0000256" key="1">
    <source>
        <dbReference type="ARBA" id="ARBA00001936"/>
    </source>
</evidence>
<evidence type="ECO:0000256" key="11">
    <source>
        <dbReference type="PROSITE-ProRule" id="PRU00708"/>
    </source>
</evidence>
<dbReference type="PROSITE" id="PS51375">
    <property type="entry name" value="PPR"/>
    <property type="match status" value="4"/>
</dbReference>
<dbReference type="GO" id="GO:0004674">
    <property type="term" value="F:protein serine/threonine kinase activity"/>
    <property type="evidence" value="ECO:0007669"/>
    <property type="project" value="UniProtKB-KW"/>
</dbReference>
<evidence type="ECO:0000256" key="5">
    <source>
        <dbReference type="ARBA" id="ARBA00022737"/>
    </source>
</evidence>
<dbReference type="GO" id="GO:0007165">
    <property type="term" value="P:signal transduction"/>
    <property type="evidence" value="ECO:0007669"/>
    <property type="project" value="InterPro"/>
</dbReference>
<feature type="compositionally biased region" description="Polar residues" evidence="13">
    <location>
        <begin position="454"/>
        <end position="465"/>
    </location>
</feature>
<evidence type="ECO:0000256" key="6">
    <source>
        <dbReference type="ARBA" id="ARBA00022741"/>
    </source>
</evidence>
<organism evidence="16 17">
    <name type="scientific">Rhodamnia argentea</name>
    <dbReference type="NCBI Taxonomy" id="178133"/>
    <lineage>
        <taxon>Eukaryota</taxon>
        <taxon>Viridiplantae</taxon>
        <taxon>Streptophyta</taxon>
        <taxon>Embryophyta</taxon>
        <taxon>Tracheophyta</taxon>
        <taxon>Spermatophyta</taxon>
        <taxon>Magnoliopsida</taxon>
        <taxon>eudicotyledons</taxon>
        <taxon>Gunneridae</taxon>
        <taxon>Pentapetalae</taxon>
        <taxon>rosids</taxon>
        <taxon>malvids</taxon>
        <taxon>Myrtales</taxon>
        <taxon>Myrtaceae</taxon>
        <taxon>Myrtoideae</taxon>
        <taxon>Myrteae</taxon>
        <taxon>Australasian group</taxon>
        <taxon>Rhodamnia</taxon>
    </lineage>
</organism>
<dbReference type="PROSITE" id="PS00107">
    <property type="entry name" value="PROTEIN_KINASE_ATP"/>
    <property type="match status" value="1"/>
</dbReference>
<evidence type="ECO:0000256" key="10">
    <source>
        <dbReference type="ARBA" id="ARBA00048679"/>
    </source>
</evidence>
<dbReference type="InterPro" id="IPR008271">
    <property type="entry name" value="Ser/Thr_kinase_AS"/>
</dbReference>
<feature type="binding site" evidence="12">
    <location>
        <position position="47"/>
    </location>
    <ligand>
        <name>ATP</name>
        <dbReference type="ChEBI" id="CHEBI:30616"/>
    </ligand>
</feature>
<dbReference type="PROSITE" id="PS00108">
    <property type="entry name" value="PROTEIN_KINASE_ST"/>
    <property type="match status" value="1"/>
</dbReference>
<dbReference type="InterPro" id="IPR046960">
    <property type="entry name" value="PPR_At4g14850-like_plant"/>
</dbReference>
<dbReference type="PROSITE" id="PS50011">
    <property type="entry name" value="PROTEIN_KINASE_DOM"/>
    <property type="match status" value="1"/>
</dbReference>
<feature type="compositionally biased region" description="Basic residues" evidence="13">
    <location>
        <begin position="437"/>
        <end position="450"/>
    </location>
</feature>
<dbReference type="InterPro" id="IPR002885">
    <property type="entry name" value="PPR_rpt"/>
</dbReference>
<dbReference type="PROSITE" id="PS50816">
    <property type="entry name" value="NAF"/>
    <property type="match status" value="1"/>
</dbReference>
<reference evidence="17" key="2">
    <citation type="submission" date="2025-08" db="UniProtKB">
        <authorList>
            <consortium name="RefSeq"/>
        </authorList>
    </citation>
    <scope>IDENTIFICATION</scope>
    <source>
        <tissue evidence="17">Leaf</tissue>
    </source>
</reference>
<evidence type="ECO:0000256" key="4">
    <source>
        <dbReference type="ARBA" id="ARBA00022679"/>
    </source>
</evidence>
<keyword evidence="6 12" id="KW-0547">Nucleotide-binding</keyword>
<feature type="domain" description="Protein kinase" evidence="14">
    <location>
        <begin position="9"/>
        <end position="262"/>
    </location>
</feature>
<evidence type="ECO:0000256" key="2">
    <source>
        <dbReference type="ARBA" id="ARBA00006234"/>
    </source>
</evidence>
<dbReference type="InterPro" id="IPR004041">
    <property type="entry name" value="NAF_dom"/>
</dbReference>
<sequence length="1278" mass="143235">MVVRKVGKYEVGRTIGEGTFAKVKFAQNTETGESVAMKVLDRSTIIKHKMVDQIKREISIMKLVRHPYIVRLHEVLASRTKIYIILEFITGGELFDNIVHHGHLSEAESRRYFQQLIDGVDFCHSKGVYHRDLKPENLLLDSQGNLKISDFGLSALPEQGVSLLRTTCGTPNYVAPEVLSHKGYNGAPADVWSCGVILYVLMAGYLPFDELDLTTLYSKIDNADFSCPSSFPVGAKCLIKRILDPNPETRITIEQIRDDEWFKKGYNPVRVIESEDVNLEDVNAAFDDDEEQKANEEGGNEDTHPLILNAFDLIILSQGLNLSSIFDRGQDFVKHQTRFVSQKPAKVVLSSMEVVAQSMGFKTHIRNYKMRVEGLSASKTSHFSVILEIFEVAPTYFMVDIQKAAGDANEYLKFYKSFCGNLEDIIWKPPGESAKSRITKSKSKKRKRAFRANDPSSLPSPQLCENNDERRTSSSVLSYSHSSLPRPSSPRALLPMQQRSCQCSSPLCLPRSSWRVCPRSLSPPRSGSPLLRRVRESPVASLLSLWKKPPGICCGTSKTNSSASATLEGESLDFGEGLPVLEDETGLGPFDYVPFLQECMDRRFVSDVEAVHAHVIKTGAHADLFVMTFLVNVYAQCGAMVAARKVFDHLPRRNVVAWTTLITGYVHSSEPEVAIRVYLEMLEAGSYPTNYTLGMALNACSSLQSLELGKQIHAYIVKYRIEHDTSIGNALCSLYSKFGNLDYAVKTFRGIMEKNVISWTAIISACGENGEAASGLGFFSEMLWENAEPNEFTLTSVLSLCCTVMSLSLGKQVHSLSIKRGYQLNLPVRNSVMYLYLKCGLVDEAYKLFNEIESSSLVTWNAIIAGHVQIMDLAFDNLSAYQGGTRALEIFLRMTHSGLKPDLFTFSSVLTLCSKLVAQEQGEQIHAQTIKTGFLSDVVVGTALVNMYSKCGNIRRASKAFVEMSTRTLISWTTMITNFALHGKTQQALQLFEDMRLVGVRPNQITFVGVLAACGHSLMLDEALNYFEVMQKEYRIKPVMNHFELLVDMFVMSGSLDKAFDLVKKMNYEPNEFIWSALIAGASIHGNSELGLHAAEQLIKLDPRDSETCILLLRTYRATARWMDASNVEKLMREEQPIKLRDWSWICIKGKVYSFEPNEQSCPGNDMEMRILLEDLLGQAKTLGYEFWGSSELRDNEEADLASRIHQSEVLALAFGLLNTPNAAPMQIIKNTSMYRICHDFIKCLSILTARKIVIQDRKRLHKFVDGKCLCGDFWGLL</sequence>
<dbReference type="Proteomes" id="UP000827889">
    <property type="component" value="Chromosome 2"/>
</dbReference>
<dbReference type="Pfam" id="PF14432">
    <property type="entry name" value="DYW_deaminase"/>
    <property type="match status" value="1"/>
</dbReference>
<dbReference type="Pfam" id="PF00069">
    <property type="entry name" value="Pkinase"/>
    <property type="match status" value="1"/>
</dbReference>
<dbReference type="Pfam" id="PF01535">
    <property type="entry name" value="PPR"/>
    <property type="match status" value="2"/>
</dbReference>
<dbReference type="SMART" id="SM00220">
    <property type="entry name" value="S_TKc"/>
    <property type="match status" value="1"/>
</dbReference>
<dbReference type="InterPro" id="IPR011990">
    <property type="entry name" value="TPR-like_helical_dom_sf"/>
</dbReference>
<comment type="catalytic activity">
    <reaction evidence="9">
        <text>L-threonyl-[protein] + ATP = O-phospho-L-threonyl-[protein] + ADP + H(+)</text>
        <dbReference type="Rhea" id="RHEA:46608"/>
        <dbReference type="Rhea" id="RHEA-COMP:11060"/>
        <dbReference type="Rhea" id="RHEA-COMP:11605"/>
        <dbReference type="ChEBI" id="CHEBI:15378"/>
        <dbReference type="ChEBI" id="CHEBI:30013"/>
        <dbReference type="ChEBI" id="CHEBI:30616"/>
        <dbReference type="ChEBI" id="CHEBI:61977"/>
        <dbReference type="ChEBI" id="CHEBI:456216"/>
        <dbReference type="EC" id="2.7.11.1"/>
    </reaction>
</comment>
<dbReference type="Gene3D" id="1.10.510.10">
    <property type="entry name" value="Transferase(Phosphotransferase) domain 1"/>
    <property type="match status" value="1"/>
</dbReference>
<accession>A0A8B8PSQ8</accession>
<dbReference type="InterPro" id="IPR017441">
    <property type="entry name" value="Protein_kinase_ATP_BS"/>
</dbReference>
<evidence type="ECO:0000313" key="16">
    <source>
        <dbReference type="Proteomes" id="UP000827889"/>
    </source>
</evidence>
<dbReference type="InterPro" id="IPR032867">
    <property type="entry name" value="DYW_dom"/>
</dbReference>
<comment type="similarity">
    <text evidence="2">Belongs to the protein kinase superfamily. CAMK Ser/Thr protein kinase family. SNF1 subfamily.</text>
</comment>
<feature type="repeat" description="PPR" evidence="11">
    <location>
        <begin position="755"/>
        <end position="789"/>
    </location>
</feature>
<dbReference type="InterPro" id="IPR000719">
    <property type="entry name" value="Prot_kinase_dom"/>
</dbReference>
<keyword evidence="4" id="KW-0808">Transferase</keyword>
<dbReference type="GO" id="GO:0005524">
    <property type="term" value="F:ATP binding"/>
    <property type="evidence" value="ECO:0007669"/>
    <property type="project" value="UniProtKB-UniRule"/>
</dbReference>
<dbReference type="AlphaFoldDB" id="A0A8B8PSQ8"/>
<dbReference type="InterPro" id="IPR018451">
    <property type="entry name" value="NAF/FISL_domain"/>
</dbReference>
<evidence type="ECO:0000256" key="13">
    <source>
        <dbReference type="SAM" id="MobiDB-lite"/>
    </source>
</evidence>
<comment type="similarity">
    <text evidence="3">Belongs to the PPR family. PCMP-H subfamily.</text>
</comment>
<feature type="domain" description="NAF" evidence="15">
    <location>
        <begin position="303"/>
        <end position="327"/>
    </location>
</feature>
<dbReference type="Gene3D" id="1.25.40.10">
    <property type="entry name" value="Tetratricopeptide repeat domain"/>
    <property type="match status" value="4"/>
</dbReference>
<feature type="repeat" description="PPR" evidence="11">
    <location>
        <begin position="654"/>
        <end position="688"/>
    </location>
</feature>
<name>A0A8B8PSQ8_9MYRT</name>
<gene>
    <name evidence="17" type="primary">LOC115746244</name>
</gene>
<keyword evidence="5" id="KW-0677">Repeat</keyword>
<dbReference type="CDD" id="cd12195">
    <property type="entry name" value="CIPK_C"/>
    <property type="match status" value="1"/>
</dbReference>
<feature type="repeat" description="PPR" evidence="11">
    <location>
        <begin position="968"/>
        <end position="1002"/>
    </location>
</feature>
<keyword evidence="16" id="KW-1185">Reference proteome</keyword>
<dbReference type="Pfam" id="PF03822">
    <property type="entry name" value="NAF"/>
    <property type="match status" value="1"/>
</dbReference>
<reference evidence="16" key="1">
    <citation type="submission" date="2025-05" db="UniProtKB">
        <authorList>
            <consortium name="RefSeq"/>
        </authorList>
    </citation>
    <scope>NUCLEOTIDE SEQUENCE [LARGE SCALE GENOMIC DNA]</scope>
</reference>
<dbReference type="NCBIfam" id="TIGR00756">
    <property type="entry name" value="PPR"/>
    <property type="match status" value="2"/>
</dbReference>
<evidence type="ECO:0000256" key="3">
    <source>
        <dbReference type="ARBA" id="ARBA00006643"/>
    </source>
</evidence>
<dbReference type="InterPro" id="IPR011009">
    <property type="entry name" value="Kinase-like_dom_sf"/>
</dbReference>
<comment type="cofactor">
    <cofactor evidence="1">
        <name>Mn(2+)</name>
        <dbReference type="ChEBI" id="CHEBI:29035"/>
    </cofactor>
</comment>
<evidence type="ECO:0000259" key="15">
    <source>
        <dbReference type="PROSITE" id="PS50816"/>
    </source>
</evidence>
<evidence type="ECO:0000256" key="12">
    <source>
        <dbReference type="PROSITE-ProRule" id="PRU10141"/>
    </source>
</evidence>
<dbReference type="SUPFAM" id="SSF56112">
    <property type="entry name" value="Protein kinase-like (PK-like)"/>
    <property type="match status" value="1"/>
</dbReference>
<dbReference type="PANTHER" id="PTHR47926">
    <property type="entry name" value="PENTATRICOPEPTIDE REPEAT-CONTAINING PROTEIN"/>
    <property type="match status" value="1"/>
</dbReference>
<evidence type="ECO:0000256" key="9">
    <source>
        <dbReference type="ARBA" id="ARBA00047899"/>
    </source>
</evidence>
<comment type="catalytic activity">
    <reaction evidence="10">
        <text>L-seryl-[protein] + ATP = O-phospho-L-seryl-[protein] + ADP + H(+)</text>
        <dbReference type="Rhea" id="RHEA:17989"/>
        <dbReference type="Rhea" id="RHEA-COMP:9863"/>
        <dbReference type="Rhea" id="RHEA-COMP:11604"/>
        <dbReference type="ChEBI" id="CHEBI:15378"/>
        <dbReference type="ChEBI" id="CHEBI:29999"/>
        <dbReference type="ChEBI" id="CHEBI:30616"/>
        <dbReference type="ChEBI" id="CHEBI:83421"/>
        <dbReference type="ChEBI" id="CHEBI:456216"/>
        <dbReference type="EC" id="2.7.11.1"/>
    </reaction>
</comment>
<feature type="repeat" description="PPR" evidence="11">
    <location>
        <begin position="825"/>
        <end position="859"/>
    </location>
</feature>
<evidence type="ECO:0000313" key="17">
    <source>
        <dbReference type="RefSeq" id="XP_030537806.2"/>
    </source>
</evidence>
<dbReference type="KEGG" id="rarg:115746244"/>